<proteinExistence type="predicted"/>
<protein>
    <recommendedName>
        <fullName evidence="5">PEGA domain-containing protein</fullName>
    </recommendedName>
</protein>
<name>A0ABU5H1U5_9BACT</name>
<gene>
    <name evidence="3" type="ORF">SYV04_12845</name>
</gene>
<accession>A0ABU5H1U5</accession>
<dbReference type="SUPFAM" id="SSF48452">
    <property type="entry name" value="TPR-like"/>
    <property type="match status" value="1"/>
</dbReference>
<keyword evidence="1" id="KW-0472">Membrane</keyword>
<reference evidence="3 4" key="1">
    <citation type="submission" date="2023-12" db="EMBL/GenBank/DDBJ databases">
        <title>the genome sequence of Hyalangium sp. s54d21.</title>
        <authorList>
            <person name="Zhang X."/>
        </authorList>
    </citation>
    <scope>NUCLEOTIDE SEQUENCE [LARGE SCALE GENOMIC DNA]</scope>
    <source>
        <strain evidence="4">s54d21</strain>
    </source>
</reference>
<keyword evidence="1" id="KW-0812">Transmembrane</keyword>
<evidence type="ECO:0000256" key="1">
    <source>
        <dbReference type="SAM" id="Phobius"/>
    </source>
</evidence>
<sequence>MEKTRTDVLRVLVLLMVAWVATPAFSQPSTELDAGKQPPWARDVPRERQLRAEALLQQANAHWLDSRFVAAEAKYREALGLWDHPVTHFNLSQILATQGRHLELHKHITQAMRFGDAPLGKEKFSRAQFLKTVAEQQLGRVEISCDVSDASVWVGEKRLLQCPGKVEELMLPGTYTLSTRRKGYPDNDRTRALLAGKTVSLHITQLYDEEDFHVQQGRWPTWKPWSVVGAGVLMAGGGGLLHLQARNNYRAFDQRASRCGPEGCDADPTLAGKIRRGDNFQKLAIGSYALAGATAVTGAVLVLLNREKAVLRTPDELDGVNVSLTVGKAESGFLATWRF</sequence>
<dbReference type="EMBL" id="JAXIVS010000004">
    <property type="protein sequence ID" value="MDY7227291.1"/>
    <property type="molecule type" value="Genomic_DNA"/>
</dbReference>
<keyword evidence="2" id="KW-0732">Signal</keyword>
<feature type="signal peptide" evidence="2">
    <location>
        <begin position="1"/>
        <end position="26"/>
    </location>
</feature>
<dbReference type="Gene3D" id="1.25.40.10">
    <property type="entry name" value="Tetratricopeptide repeat domain"/>
    <property type="match status" value="1"/>
</dbReference>
<dbReference type="InterPro" id="IPR011990">
    <property type="entry name" value="TPR-like_helical_dom_sf"/>
</dbReference>
<feature type="transmembrane region" description="Helical" evidence="1">
    <location>
        <begin position="283"/>
        <end position="304"/>
    </location>
</feature>
<keyword evidence="1" id="KW-1133">Transmembrane helix</keyword>
<keyword evidence="4" id="KW-1185">Reference proteome</keyword>
<dbReference type="RefSeq" id="WP_321546018.1">
    <property type="nucleotide sequence ID" value="NZ_JAXIVS010000004.1"/>
</dbReference>
<dbReference type="Proteomes" id="UP001291309">
    <property type="component" value="Unassembled WGS sequence"/>
</dbReference>
<evidence type="ECO:0000313" key="4">
    <source>
        <dbReference type="Proteomes" id="UP001291309"/>
    </source>
</evidence>
<evidence type="ECO:0000256" key="2">
    <source>
        <dbReference type="SAM" id="SignalP"/>
    </source>
</evidence>
<organism evidence="3 4">
    <name type="scientific">Hyalangium rubrum</name>
    <dbReference type="NCBI Taxonomy" id="3103134"/>
    <lineage>
        <taxon>Bacteria</taxon>
        <taxon>Pseudomonadati</taxon>
        <taxon>Myxococcota</taxon>
        <taxon>Myxococcia</taxon>
        <taxon>Myxococcales</taxon>
        <taxon>Cystobacterineae</taxon>
        <taxon>Archangiaceae</taxon>
        <taxon>Hyalangium</taxon>
    </lineage>
</organism>
<evidence type="ECO:0000313" key="3">
    <source>
        <dbReference type="EMBL" id="MDY7227291.1"/>
    </source>
</evidence>
<evidence type="ECO:0008006" key="5">
    <source>
        <dbReference type="Google" id="ProtNLM"/>
    </source>
</evidence>
<feature type="chain" id="PRO_5047023350" description="PEGA domain-containing protein" evidence="2">
    <location>
        <begin position="27"/>
        <end position="339"/>
    </location>
</feature>
<comment type="caution">
    <text evidence="3">The sequence shown here is derived from an EMBL/GenBank/DDBJ whole genome shotgun (WGS) entry which is preliminary data.</text>
</comment>